<evidence type="ECO:0000313" key="3">
    <source>
        <dbReference type="Proteomes" id="UP000700596"/>
    </source>
</evidence>
<comment type="caution">
    <text evidence="2">The sequence shown here is derived from an EMBL/GenBank/DDBJ whole genome shotgun (WGS) entry which is preliminary data.</text>
</comment>
<organism evidence="2 3">
    <name type="scientific">Dendryphion nanum</name>
    <dbReference type="NCBI Taxonomy" id="256645"/>
    <lineage>
        <taxon>Eukaryota</taxon>
        <taxon>Fungi</taxon>
        <taxon>Dikarya</taxon>
        <taxon>Ascomycota</taxon>
        <taxon>Pezizomycotina</taxon>
        <taxon>Dothideomycetes</taxon>
        <taxon>Pleosporomycetidae</taxon>
        <taxon>Pleosporales</taxon>
        <taxon>Torulaceae</taxon>
        <taxon>Dendryphion</taxon>
    </lineage>
</organism>
<evidence type="ECO:0000313" key="2">
    <source>
        <dbReference type="EMBL" id="KAH7135240.1"/>
    </source>
</evidence>
<keyword evidence="3" id="KW-1185">Reference proteome</keyword>
<keyword evidence="1" id="KW-0732">Signal</keyword>
<protein>
    <submittedName>
        <fullName evidence="2">Uncharacterized protein</fullName>
    </submittedName>
</protein>
<dbReference type="EMBL" id="JAGMWT010000002">
    <property type="protein sequence ID" value="KAH7135240.1"/>
    <property type="molecule type" value="Genomic_DNA"/>
</dbReference>
<feature type="signal peptide" evidence="1">
    <location>
        <begin position="1"/>
        <end position="19"/>
    </location>
</feature>
<dbReference type="Proteomes" id="UP000700596">
    <property type="component" value="Unassembled WGS sequence"/>
</dbReference>
<dbReference type="AlphaFoldDB" id="A0A9P9EBC3"/>
<feature type="chain" id="PRO_5040112064" evidence="1">
    <location>
        <begin position="20"/>
        <end position="112"/>
    </location>
</feature>
<evidence type="ECO:0000256" key="1">
    <source>
        <dbReference type="SAM" id="SignalP"/>
    </source>
</evidence>
<dbReference type="OrthoDB" id="3787080at2759"/>
<proteinExistence type="predicted"/>
<name>A0A9P9EBC3_9PLEO</name>
<accession>A0A9P9EBC3</accession>
<sequence length="112" mass="12635">MRVPSTILGLSILLPLTLSAASQVPEPLVTLHFSPDLNCNGTDPKVLKIYDTSCHVMPSIGLRPVAWSGKLRYNSLRVFRTFDCRDGWTLEPLKDHCSDVRDYRAVRVELPR</sequence>
<gene>
    <name evidence="2" type="ORF">B0J11DRAFT_502080</name>
</gene>
<reference evidence="2" key="1">
    <citation type="journal article" date="2021" name="Nat. Commun.">
        <title>Genetic determinants of endophytism in the Arabidopsis root mycobiome.</title>
        <authorList>
            <person name="Mesny F."/>
            <person name="Miyauchi S."/>
            <person name="Thiergart T."/>
            <person name="Pickel B."/>
            <person name="Atanasova L."/>
            <person name="Karlsson M."/>
            <person name="Huettel B."/>
            <person name="Barry K.W."/>
            <person name="Haridas S."/>
            <person name="Chen C."/>
            <person name="Bauer D."/>
            <person name="Andreopoulos W."/>
            <person name="Pangilinan J."/>
            <person name="LaButti K."/>
            <person name="Riley R."/>
            <person name="Lipzen A."/>
            <person name="Clum A."/>
            <person name="Drula E."/>
            <person name="Henrissat B."/>
            <person name="Kohler A."/>
            <person name="Grigoriev I.V."/>
            <person name="Martin F.M."/>
            <person name="Hacquard S."/>
        </authorList>
    </citation>
    <scope>NUCLEOTIDE SEQUENCE</scope>
    <source>
        <strain evidence="2">MPI-CAGE-CH-0243</strain>
    </source>
</reference>